<dbReference type="PANTHER" id="PTHR46889:SF4">
    <property type="entry name" value="TRANSPOSASE INSO FOR INSERTION SEQUENCE ELEMENT IS911B-RELATED"/>
    <property type="match status" value="1"/>
</dbReference>
<evidence type="ECO:0000259" key="1">
    <source>
        <dbReference type="PROSITE" id="PS50994"/>
    </source>
</evidence>
<dbReference type="InterPro" id="IPR012337">
    <property type="entry name" value="RNaseH-like_sf"/>
</dbReference>
<proteinExistence type="predicted"/>
<dbReference type="PANTHER" id="PTHR46889">
    <property type="entry name" value="TRANSPOSASE INSF FOR INSERTION SEQUENCE IS3B-RELATED"/>
    <property type="match status" value="1"/>
</dbReference>
<feature type="domain" description="Integrase catalytic" evidence="1">
    <location>
        <begin position="106"/>
        <end position="280"/>
    </location>
</feature>
<dbReference type="InterPro" id="IPR036397">
    <property type="entry name" value="RNaseH_sf"/>
</dbReference>
<gene>
    <name evidence="2" type="ORF">BES34_007505</name>
</gene>
<dbReference type="EMBL" id="MCRM02000006">
    <property type="protein sequence ID" value="PNV75483.1"/>
    <property type="molecule type" value="Genomic_DNA"/>
</dbReference>
<dbReference type="Proteomes" id="UP000094669">
    <property type="component" value="Unassembled WGS sequence"/>
</dbReference>
<reference evidence="2" key="1">
    <citation type="submission" date="2018-01" db="EMBL/GenBank/DDBJ databases">
        <title>Genomic characterization of Leptospira inadai serogroup Lyme isolated from captured rat in Brazil and comparative analysis with human reference strain.</title>
        <authorList>
            <person name="Moreno L.Z."/>
            <person name="Loureiro A.P."/>
            <person name="Miraglia F."/>
            <person name="Kremer F.S."/>
            <person name="Eslabao M.R."/>
            <person name="Dellagostin O.A."/>
            <person name="Lilenbaum W."/>
            <person name="Moreno A.M."/>
        </authorList>
    </citation>
    <scope>NUCLEOTIDE SEQUENCE [LARGE SCALE GENOMIC DNA]</scope>
    <source>
        <strain evidence="2">M34/99</strain>
    </source>
</reference>
<protein>
    <submittedName>
        <fullName evidence="2">DDE domain-containing protein</fullName>
    </submittedName>
</protein>
<dbReference type="Gene3D" id="3.30.420.10">
    <property type="entry name" value="Ribonuclease H-like superfamily/Ribonuclease H"/>
    <property type="match status" value="1"/>
</dbReference>
<dbReference type="InterPro" id="IPR050900">
    <property type="entry name" value="Transposase_IS3/IS150/IS904"/>
</dbReference>
<dbReference type="PROSITE" id="PS50994">
    <property type="entry name" value="INTEGRASE"/>
    <property type="match status" value="1"/>
</dbReference>
<accession>A0ABX4YJP4</accession>
<dbReference type="InterPro" id="IPR048020">
    <property type="entry name" value="Transpos_IS3"/>
</dbReference>
<dbReference type="NCBIfam" id="NF033516">
    <property type="entry name" value="transpos_IS3"/>
    <property type="match status" value="1"/>
</dbReference>
<sequence length="280" mass="33089">METHRKEFRIRSMAEALDVSRTNYYKYLKRCRNELDKFDPVVINFVHETWLKSKRNYGLVRILGEVKKASLPYGARKVRKLMKLCNIRGKQEKRFRIFTTDSDHSERIAPDLIKRDFKAVSKNQRWVSDVTFIRCLSGWFYLCVIIDLYSRKVVGWSLSKRNDSGLVLSTLKKAIESRNPSKGLIFHSDRGSNYCSREVRGLLLSNKIRRSNSRKGNCWDNAVAESFFISLKREMEYNVFYSIEEATSAFFDHIEVFYNRQRSYSFLGYVSPLEFEERIA</sequence>
<organism evidence="2 3">
    <name type="scientific">Leptospira inadai serovar Lyme</name>
    <dbReference type="NCBI Taxonomy" id="293084"/>
    <lineage>
        <taxon>Bacteria</taxon>
        <taxon>Pseudomonadati</taxon>
        <taxon>Spirochaetota</taxon>
        <taxon>Spirochaetia</taxon>
        <taxon>Leptospirales</taxon>
        <taxon>Leptospiraceae</taxon>
        <taxon>Leptospira</taxon>
    </lineage>
</organism>
<dbReference type="Pfam" id="PF00665">
    <property type="entry name" value="rve"/>
    <property type="match status" value="1"/>
</dbReference>
<dbReference type="SUPFAM" id="SSF53098">
    <property type="entry name" value="Ribonuclease H-like"/>
    <property type="match status" value="1"/>
</dbReference>
<evidence type="ECO:0000313" key="3">
    <source>
        <dbReference type="Proteomes" id="UP000094669"/>
    </source>
</evidence>
<evidence type="ECO:0000313" key="2">
    <source>
        <dbReference type="EMBL" id="PNV75483.1"/>
    </source>
</evidence>
<dbReference type="InterPro" id="IPR001584">
    <property type="entry name" value="Integrase_cat-core"/>
</dbReference>
<keyword evidence="3" id="KW-1185">Reference proteome</keyword>
<name>A0ABX4YJP4_9LEPT</name>
<comment type="caution">
    <text evidence="2">The sequence shown here is derived from an EMBL/GenBank/DDBJ whole genome shotgun (WGS) entry which is preliminary data.</text>
</comment>
<dbReference type="Pfam" id="PF13333">
    <property type="entry name" value="rve_2"/>
    <property type="match status" value="1"/>
</dbReference>